<reference evidence="7" key="1">
    <citation type="submission" date="2023-07" db="EMBL/GenBank/DDBJ databases">
        <authorList>
            <consortium name="AG Swart"/>
            <person name="Singh M."/>
            <person name="Singh A."/>
            <person name="Seah K."/>
            <person name="Emmerich C."/>
        </authorList>
    </citation>
    <scope>NUCLEOTIDE SEQUENCE</scope>
    <source>
        <strain evidence="7">DP1</strain>
    </source>
</reference>
<dbReference type="SUPFAM" id="SSF57850">
    <property type="entry name" value="RING/U-box"/>
    <property type="match status" value="1"/>
</dbReference>
<feature type="transmembrane region" description="Helical" evidence="5">
    <location>
        <begin position="40"/>
        <end position="63"/>
    </location>
</feature>
<dbReference type="InterPro" id="IPR013083">
    <property type="entry name" value="Znf_RING/FYVE/PHD"/>
</dbReference>
<keyword evidence="5" id="KW-0472">Membrane</keyword>
<comment type="caution">
    <text evidence="7">The sequence shown here is derived from an EMBL/GenBank/DDBJ whole genome shotgun (WGS) entry which is preliminary data.</text>
</comment>
<dbReference type="InterPro" id="IPR001841">
    <property type="entry name" value="Znf_RING"/>
</dbReference>
<dbReference type="Pfam" id="PF13639">
    <property type="entry name" value="zf-RING_2"/>
    <property type="match status" value="1"/>
</dbReference>
<accession>A0AAD1XXB7</accession>
<evidence type="ECO:0000313" key="8">
    <source>
        <dbReference type="Proteomes" id="UP001295684"/>
    </source>
</evidence>
<keyword evidence="5" id="KW-0812">Transmembrane</keyword>
<dbReference type="GO" id="GO:0008270">
    <property type="term" value="F:zinc ion binding"/>
    <property type="evidence" value="ECO:0007669"/>
    <property type="project" value="UniProtKB-KW"/>
</dbReference>
<evidence type="ECO:0000256" key="4">
    <source>
        <dbReference type="PROSITE-ProRule" id="PRU00175"/>
    </source>
</evidence>
<evidence type="ECO:0000313" key="7">
    <source>
        <dbReference type="EMBL" id="CAI2380639.1"/>
    </source>
</evidence>
<dbReference type="PANTHER" id="PTHR45969">
    <property type="entry name" value="RING ZINC FINGER PROTEIN-RELATED"/>
    <property type="match status" value="1"/>
</dbReference>
<dbReference type="Proteomes" id="UP001295684">
    <property type="component" value="Unassembled WGS sequence"/>
</dbReference>
<protein>
    <recommendedName>
        <fullName evidence="6">RING-type domain-containing protein</fullName>
    </recommendedName>
</protein>
<keyword evidence="2 4" id="KW-0863">Zinc-finger</keyword>
<proteinExistence type="predicted"/>
<dbReference type="GO" id="GO:0016567">
    <property type="term" value="P:protein ubiquitination"/>
    <property type="evidence" value="ECO:0007669"/>
    <property type="project" value="TreeGrafter"/>
</dbReference>
<evidence type="ECO:0000256" key="2">
    <source>
        <dbReference type="ARBA" id="ARBA00022771"/>
    </source>
</evidence>
<dbReference type="GO" id="GO:0061630">
    <property type="term" value="F:ubiquitin protein ligase activity"/>
    <property type="evidence" value="ECO:0007669"/>
    <property type="project" value="TreeGrafter"/>
</dbReference>
<dbReference type="AlphaFoldDB" id="A0AAD1XXB7"/>
<keyword evidence="1" id="KW-0479">Metal-binding</keyword>
<feature type="transmembrane region" description="Helical" evidence="5">
    <location>
        <begin position="7"/>
        <end position="28"/>
    </location>
</feature>
<feature type="domain" description="RING-type" evidence="6">
    <location>
        <begin position="111"/>
        <end position="153"/>
    </location>
</feature>
<keyword evidence="8" id="KW-1185">Reference proteome</keyword>
<keyword evidence="3" id="KW-0862">Zinc</keyword>
<evidence type="ECO:0000256" key="5">
    <source>
        <dbReference type="SAM" id="Phobius"/>
    </source>
</evidence>
<dbReference type="SMART" id="SM00184">
    <property type="entry name" value="RING"/>
    <property type="match status" value="1"/>
</dbReference>
<dbReference type="PANTHER" id="PTHR45969:SF81">
    <property type="entry name" value="OS08G0157400 PROTEIN"/>
    <property type="match status" value="1"/>
</dbReference>
<gene>
    <name evidence="7" type="ORF">ECRASSUSDP1_LOCUS22076</name>
</gene>
<sequence>MKKTYCGLVFVIFPVNFVMLGYGVWIFMTYFSDITRNMLVFGLLLVLQIFQFISYFIICLMVICTCQWHIDEFNPSEANQPLIDTGLQGIELEEVITNKPKKFNSEEEETCSICLLKLTTHQDLTELKHCKHIFHQNCIKQWLKIEPKCPNCNTSLLPHIP</sequence>
<evidence type="ECO:0000259" key="6">
    <source>
        <dbReference type="PROSITE" id="PS50089"/>
    </source>
</evidence>
<dbReference type="EMBL" id="CAMPGE010022608">
    <property type="protein sequence ID" value="CAI2380639.1"/>
    <property type="molecule type" value="Genomic_DNA"/>
</dbReference>
<dbReference type="PROSITE" id="PS50089">
    <property type="entry name" value="ZF_RING_2"/>
    <property type="match status" value="1"/>
</dbReference>
<name>A0AAD1XXB7_EUPCR</name>
<keyword evidence="5" id="KW-1133">Transmembrane helix</keyword>
<evidence type="ECO:0000256" key="1">
    <source>
        <dbReference type="ARBA" id="ARBA00022723"/>
    </source>
</evidence>
<organism evidence="7 8">
    <name type="scientific">Euplotes crassus</name>
    <dbReference type="NCBI Taxonomy" id="5936"/>
    <lineage>
        <taxon>Eukaryota</taxon>
        <taxon>Sar</taxon>
        <taxon>Alveolata</taxon>
        <taxon>Ciliophora</taxon>
        <taxon>Intramacronucleata</taxon>
        <taxon>Spirotrichea</taxon>
        <taxon>Hypotrichia</taxon>
        <taxon>Euplotida</taxon>
        <taxon>Euplotidae</taxon>
        <taxon>Moneuplotes</taxon>
    </lineage>
</organism>
<evidence type="ECO:0000256" key="3">
    <source>
        <dbReference type="ARBA" id="ARBA00022833"/>
    </source>
</evidence>
<dbReference type="Gene3D" id="3.30.40.10">
    <property type="entry name" value="Zinc/RING finger domain, C3HC4 (zinc finger)"/>
    <property type="match status" value="1"/>
</dbReference>